<reference key="1">
    <citation type="submission" date="2010-11" db="EMBL/GenBank/DDBJ databases">
        <title>The complete sequence of plasmid of Isophaera pallida ATCC 43644.</title>
        <authorList>
            <consortium name="US DOE Joint Genome Institute (JGI-PGF)"/>
            <person name="Lucas S."/>
            <person name="Copeland A."/>
            <person name="Lapidus A."/>
            <person name="Bruce D."/>
            <person name="Goodwin L."/>
            <person name="Pitluck S."/>
            <person name="Kyrpides N."/>
            <person name="Mavromatis K."/>
            <person name="Pagani I."/>
            <person name="Ivanova N."/>
            <person name="Saunders E."/>
            <person name="Brettin T."/>
            <person name="Detter J.C."/>
            <person name="Han C."/>
            <person name="Tapia R."/>
            <person name="Land M."/>
            <person name="Hauser L."/>
            <person name="Markowitz V."/>
            <person name="Cheng J.-F."/>
            <person name="Hugenholtz P."/>
            <person name="Woyke T."/>
            <person name="Wu D."/>
            <person name="Eisen J.A."/>
        </authorList>
    </citation>
    <scope>NUCLEOTIDE SEQUENCE</scope>
    <source>
        <strain>ATCC 43644</strain>
    </source>
</reference>
<organism evidence="2 3">
    <name type="scientific">Isosphaera pallida (strain ATCC 43644 / DSM 9630 / IS1B)</name>
    <dbReference type="NCBI Taxonomy" id="575540"/>
    <lineage>
        <taxon>Bacteria</taxon>
        <taxon>Pseudomonadati</taxon>
        <taxon>Planctomycetota</taxon>
        <taxon>Planctomycetia</taxon>
        <taxon>Isosphaerales</taxon>
        <taxon>Isosphaeraceae</taxon>
        <taxon>Isosphaera</taxon>
    </lineage>
</organism>
<gene>
    <name evidence="2" type="ordered locus">Isop_3761</name>
</gene>
<keyword evidence="3" id="KW-1185">Reference proteome</keyword>
<name>E8R6X4_ISOPI</name>
<feature type="compositionally biased region" description="Low complexity" evidence="1">
    <location>
        <begin position="79"/>
        <end position="104"/>
    </location>
</feature>
<dbReference type="KEGG" id="ipa:Isop_3761"/>
<proteinExistence type="predicted"/>
<dbReference type="Proteomes" id="UP000008631">
    <property type="component" value="Plasmid pISOP01"/>
</dbReference>
<feature type="compositionally biased region" description="Basic and acidic residues" evidence="1">
    <location>
        <begin position="58"/>
        <end position="77"/>
    </location>
</feature>
<keyword evidence="2" id="KW-0614">Plasmid</keyword>
<dbReference type="RefSeq" id="WP_013555167.1">
    <property type="nucleotide sequence ID" value="NC_014957.1"/>
</dbReference>
<reference evidence="2 3" key="2">
    <citation type="journal article" date="2011" name="Stand. Genomic Sci.">
        <title>Complete genome sequence of Isosphaera pallida type strain (IS1B).</title>
        <authorList>
            <consortium name="US DOE Joint Genome Institute (JGI-PGF)"/>
            <person name="Goker M."/>
            <person name="Cleland D."/>
            <person name="Saunders E."/>
            <person name="Lapidus A."/>
            <person name="Nolan M."/>
            <person name="Lucas S."/>
            <person name="Hammon N."/>
            <person name="Deshpande S."/>
            <person name="Cheng J.F."/>
            <person name="Tapia R."/>
            <person name="Han C."/>
            <person name="Goodwin L."/>
            <person name="Pitluck S."/>
            <person name="Liolios K."/>
            <person name="Pagani I."/>
            <person name="Ivanova N."/>
            <person name="Mavromatis K."/>
            <person name="Pati A."/>
            <person name="Chen A."/>
            <person name="Palaniappan K."/>
            <person name="Land M."/>
            <person name="Hauser L."/>
            <person name="Chang Y.J."/>
            <person name="Jeffries C.D."/>
            <person name="Detter J.C."/>
            <person name="Beck B."/>
            <person name="Woyke T."/>
            <person name="Bristow J."/>
            <person name="Eisen J.A."/>
            <person name="Markowitz V."/>
            <person name="Hugenholtz P."/>
            <person name="Kyrpides N.C."/>
            <person name="Klenk H.P."/>
        </authorList>
    </citation>
    <scope>NUCLEOTIDE SEQUENCE [LARGE SCALE GENOMIC DNA]</scope>
    <source>
        <strain evidence="3">ATCC 43644 / DSM 9630 / IS1B</strain>
        <plasmid evidence="3">pISOP01</plasmid>
    </source>
</reference>
<feature type="compositionally biased region" description="Low complexity" evidence="1">
    <location>
        <begin position="33"/>
        <end position="57"/>
    </location>
</feature>
<feature type="region of interest" description="Disordered" evidence="1">
    <location>
        <begin position="19"/>
        <end position="107"/>
    </location>
</feature>
<dbReference type="EMBL" id="CP002354">
    <property type="protein sequence ID" value="ADV64317.1"/>
    <property type="molecule type" value="Genomic_DNA"/>
</dbReference>
<evidence type="ECO:0000313" key="3">
    <source>
        <dbReference type="Proteomes" id="UP000008631"/>
    </source>
</evidence>
<sequence>MAKFASKDEKVFNPIQEKLLGGLVRPVPTGGVASPSLPTPLAAEAAEAPQSEAAAVEPRPERHREPDRLNAPPEDRAMSPSPLTAPAVTAASPSPAHAAPDPLAGASWDAGTEERLTRTLRCLMTPEDEQRYKEFALRLSRALVTPPSLRGRDRGETPSHLSLSHLVRACLEFLITIEPQLYQELQEARLARPNNDRRAIAAFEAKLTRVIERACRTG</sequence>
<evidence type="ECO:0000313" key="2">
    <source>
        <dbReference type="EMBL" id="ADV64317.1"/>
    </source>
</evidence>
<dbReference type="HOGENOM" id="CLU_1265524_0_0_0"/>
<dbReference type="InParanoid" id="E8R6X4"/>
<evidence type="ECO:0000256" key="1">
    <source>
        <dbReference type="SAM" id="MobiDB-lite"/>
    </source>
</evidence>
<geneLocation type="plasmid" evidence="2 3">
    <name>pISOP01</name>
</geneLocation>
<accession>E8R6X4</accession>
<dbReference type="AlphaFoldDB" id="E8R6X4"/>
<protein>
    <submittedName>
        <fullName evidence="2">Uncharacterized protein</fullName>
    </submittedName>
</protein>